<dbReference type="PANTHER" id="PTHR12486:SF4">
    <property type="entry name" value="APRATAXIN"/>
    <property type="match status" value="1"/>
</dbReference>
<protein>
    <recommendedName>
        <fullName evidence="12">Aprataxin-like protein</fullName>
    </recommendedName>
    <alternativeName>
        <fullName evidence="13">Hit family protein 3</fullName>
    </alternativeName>
</protein>
<comment type="function">
    <text evidence="11">DNA-binding protein involved in single-strand DNA break repair, double-strand DNA break repair and base excision repair. Resolves abortive DNA ligation intermediates formed either at base excision sites, or when DNA ligases attempt to repair non-ligatable breaks induced by reactive oxygen species. Catalyzes the release of adenylate groups covalently linked to 5'-phosphate termini, resulting in the production of 5'-phosphate termini that can be efficiently rejoined. Likewise, catalyzes the release of 3'-linked guanosine (DNAppG) and inosine (DNAppI) from DNA, but has higher specific activity with 5'-linked adenosine (AppDNA).</text>
</comment>
<evidence type="ECO:0000256" key="3">
    <source>
        <dbReference type="ARBA" id="ARBA00022490"/>
    </source>
</evidence>
<evidence type="ECO:0000256" key="10">
    <source>
        <dbReference type="ARBA" id="ARBA00023242"/>
    </source>
</evidence>
<evidence type="ECO:0000256" key="6">
    <source>
        <dbReference type="ARBA" id="ARBA00022801"/>
    </source>
</evidence>
<evidence type="ECO:0000256" key="14">
    <source>
        <dbReference type="SAM" id="MobiDB-lite"/>
    </source>
</evidence>
<organism evidence="17 18">
    <name type="scientific">Carpinus fangiana</name>
    <dbReference type="NCBI Taxonomy" id="176857"/>
    <lineage>
        <taxon>Eukaryota</taxon>
        <taxon>Viridiplantae</taxon>
        <taxon>Streptophyta</taxon>
        <taxon>Embryophyta</taxon>
        <taxon>Tracheophyta</taxon>
        <taxon>Spermatophyta</taxon>
        <taxon>Magnoliopsida</taxon>
        <taxon>eudicotyledons</taxon>
        <taxon>Gunneridae</taxon>
        <taxon>Pentapetalae</taxon>
        <taxon>rosids</taxon>
        <taxon>fabids</taxon>
        <taxon>Fagales</taxon>
        <taxon>Betulaceae</taxon>
        <taxon>Carpinus</taxon>
    </lineage>
</organism>
<keyword evidence="7" id="KW-0862">Zinc</keyword>
<dbReference type="GO" id="GO:0003725">
    <property type="term" value="F:double-stranded RNA binding"/>
    <property type="evidence" value="ECO:0007669"/>
    <property type="project" value="TreeGrafter"/>
</dbReference>
<keyword evidence="6" id="KW-0378">Hydrolase</keyword>
<dbReference type="GO" id="GO:0005737">
    <property type="term" value="C:cytoplasm"/>
    <property type="evidence" value="ECO:0007669"/>
    <property type="project" value="UniProtKB-SubCell"/>
</dbReference>
<sequence length="276" mass="31063">MVDRQDMGEDAGDAPEEQIKTAKPGMKNAFETLMSPKRKRNPSSPPPKTSDPKLRLNLLHGRDALGAYIAAPATFPTTRVLSHDADFVIIRDLYPKSSVHLLLLPRDASKTKLHPFDAFADAAFRALVLPRIADARRLVASELRRVHGAGSTAEQARNAAMERGDDVLPPGRDWEAEVMTGVHAVPSMSHLHIHILSVDRHSDAVKHRKHYNSFATRFLVPVEDMPLAAGDERRHPGRAGFLNEDLRCWRCGRNFGNKFARLKEHLQEEWETWREV</sequence>
<dbReference type="GO" id="GO:0000012">
    <property type="term" value="P:single strand break repair"/>
    <property type="evidence" value="ECO:0007669"/>
    <property type="project" value="TreeGrafter"/>
</dbReference>
<evidence type="ECO:0000256" key="1">
    <source>
        <dbReference type="ARBA" id="ARBA00004123"/>
    </source>
</evidence>
<dbReference type="InterPro" id="IPR011146">
    <property type="entry name" value="HIT-like"/>
</dbReference>
<dbReference type="InterPro" id="IPR032566">
    <property type="entry name" value="Znf-C2HE"/>
</dbReference>
<comment type="subcellular location">
    <subcellularLocation>
        <location evidence="2">Cytoplasm</location>
    </subcellularLocation>
    <subcellularLocation>
        <location evidence="1">Nucleus</location>
    </subcellularLocation>
</comment>
<dbReference type="Pfam" id="PF16278">
    <property type="entry name" value="zf-C2HE"/>
    <property type="match status" value="1"/>
</dbReference>
<evidence type="ECO:0000259" key="15">
    <source>
        <dbReference type="Pfam" id="PF01230"/>
    </source>
</evidence>
<evidence type="ECO:0000256" key="4">
    <source>
        <dbReference type="ARBA" id="ARBA00022723"/>
    </source>
</evidence>
<dbReference type="Gene3D" id="3.30.428.10">
    <property type="entry name" value="HIT-like"/>
    <property type="match status" value="1"/>
</dbReference>
<dbReference type="SUPFAM" id="SSF54197">
    <property type="entry name" value="HIT-like"/>
    <property type="match status" value="1"/>
</dbReference>
<evidence type="ECO:0000256" key="8">
    <source>
        <dbReference type="ARBA" id="ARBA00023125"/>
    </source>
</evidence>
<evidence type="ECO:0000256" key="7">
    <source>
        <dbReference type="ARBA" id="ARBA00022833"/>
    </source>
</evidence>
<dbReference type="GO" id="GO:1990165">
    <property type="term" value="F:single-strand break-containing DNA binding"/>
    <property type="evidence" value="ECO:0007669"/>
    <property type="project" value="TreeGrafter"/>
</dbReference>
<feature type="domain" description="HIT" evidence="15">
    <location>
        <begin position="78"/>
        <end position="200"/>
    </location>
</feature>
<evidence type="ECO:0000256" key="9">
    <source>
        <dbReference type="ARBA" id="ARBA00023204"/>
    </source>
</evidence>
<dbReference type="OrthoDB" id="3512845at2759"/>
<evidence type="ECO:0000256" key="5">
    <source>
        <dbReference type="ARBA" id="ARBA00022763"/>
    </source>
</evidence>
<keyword evidence="10" id="KW-0539">Nucleus</keyword>
<keyword evidence="9" id="KW-0234">DNA repair</keyword>
<dbReference type="Proteomes" id="UP000327013">
    <property type="component" value="Unassembled WGS sequence"/>
</dbReference>
<dbReference type="GO" id="GO:0030983">
    <property type="term" value="F:mismatched DNA binding"/>
    <property type="evidence" value="ECO:0007669"/>
    <property type="project" value="TreeGrafter"/>
</dbReference>
<feature type="domain" description="Aprataxin C2HE/C2H2/C2HC zinc finger" evidence="16">
    <location>
        <begin position="216"/>
        <end position="271"/>
    </location>
</feature>
<keyword evidence="5" id="KW-0227">DNA damage</keyword>
<dbReference type="GO" id="GO:0004536">
    <property type="term" value="F:DNA nuclease activity"/>
    <property type="evidence" value="ECO:0007669"/>
    <property type="project" value="UniProtKB-ARBA"/>
</dbReference>
<keyword evidence="18" id="KW-1185">Reference proteome</keyword>
<dbReference type="FunFam" id="3.30.428.10:FF:000017">
    <property type="entry name" value="Aprataxin-like protein"/>
    <property type="match status" value="1"/>
</dbReference>
<dbReference type="AlphaFoldDB" id="A0A5N6KTB2"/>
<dbReference type="EMBL" id="VIBQ01000012">
    <property type="protein sequence ID" value="KAB8343218.1"/>
    <property type="molecule type" value="Genomic_DNA"/>
</dbReference>
<feature type="region of interest" description="Disordered" evidence="14">
    <location>
        <begin position="1"/>
        <end position="54"/>
    </location>
</feature>
<dbReference type="GO" id="GO:0047627">
    <property type="term" value="F:adenylylsulfatase activity"/>
    <property type="evidence" value="ECO:0007669"/>
    <property type="project" value="UniProtKB-ARBA"/>
</dbReference>
<dbReference type="Pfam" id="PF01230">
    <property type="entry name" value="HIT"/>
    <property type="match status" value="1"/>
</dbReference>
<dbReference type="GO" id="GO:0003697">
    <property type="term" value="F:single-stranded DNA binding"/>
    <property type="evidence" value="ECO:0007669"/>
    <property type="project" value="TreeGrafter"/>
</dbReference>
<accession>A0A5N6KTB2</accession>
<name>A0A5N6KTB2_9ROSI</name>
<evidence type="ECO:0000256" key="13">
    <source>
        <dbReference type="ARBA" id="ARBA00076243"/>
    </source>
</evidence>
<keyword evidence="3" id="KW-0963">Cytoplasm</keyword>
<evidence type="ECO:0000259" key="16">
    <source>
        <dbReference type="Pfam" id="PF16278"/>
    </source>
</evidence>
<comment type="caution">
    <text evidence="17">The sequence shown here is derived from an EMBL/GenBank/DDBJ whole genome shotgun (WGS) entry which is preliminary data.</text>
</comment>
<keyword evidence="8" id="KW-0238">DNA-binding</keyword>
<keyword evidence="4" id="KW-0479">Metal-binding</keyword>
<dbReference type="GO" id="GO:0005634">
    <property type="term" value="C:nucleus"/>
    <property type="evidence" value="ECO:0007669"/>
    <property type="project" value="UniProtKB-SubCell"/>
</dbReference>
<reference evidence="17 18" key="1">
    <citation type="submission" date="2019-06" db="EMBL/GenBank/DDBJ databases">
        <title>A chromosomal-level reference genome of Carpinus fangiana (Coryloideae, Betulaceae).</title>
        <authorList>
            <person name="Yang X."/>
            <person name="Wang Z."/>
            <person name="Zhang L."/>
            <person name="Hao G."/>
            <person name="Liu J."/>
            <person name="Yang Y."/>
        </authorList>
    </citation>
    <scope>NUCLEOTIDE SEQUENCE [LARGE SCALE GENOMIC DNA]</scope>
    <source>
        <strain evidence="17">Cfa_2016G</strain>
        <tissue evidence="17">Leaf</tissue>
    </source>
</reference>
<dbReference type="GO" id="GO:0046872">
    <property type="term" value="F:metal ion binding"/>
    <property type="evidence" value="ECO:0007669"/>
    <property type="project" value="UniProtKB-KW"/>
</dbReference>
<dbReference type="GO" id="GO:0008409">
    <property type="term" value="F:5'-3' exonuclease activity"/>
    <property type="evidence" value="ECO:0007669"/>
    <property type="project" value="UniProtKB-ARBA"/>
</dbReference>
<dbReference type="InterPro" id="IPR036265">
    <property type="entry name" value="HIT-like_sf"/>
</dbReference>
<gene>
    <name evidence="17" type="ORF">FH972_022808</name>
</gene>
<evidence type="ECO:0000256" key="11">
    <source>
        <dbReference type="ARBA" id="ARBA00059438"/>
    </source>
</evidence>
<evidence type="ECO:0000256" key="2">
    <source>
        <dbReference type="ARBA" id="ARBA00004496"/>
    </source>
</evidence>
<evidence type="ECO:0000313" key="18">
    <source>
        <dbReference type="Proteomes" id="UP000327013"/>
    </source>
</evidence>
<evidence type="ECO:0000256" key="12">
    <source>
        <dbReference type="ARBA" id="ARBA00068941"/>
    </source>
</evidence>
<dbReference type="PANTHER" id="PTHR12486">
    <property type="entry name" value="APRATAXIN-RELATED"/>
    <property type="match status" value="1"/>
</dbReference>
<proteinExistence type="predicted"/>
<evidence type="ECO:0000313" key="17">
    <source>
        <dbReference type="EMBL" id="KAB8343218.1"/>
    </source>
</evidence>
<dbReference type="GO" id="GO:0033699">
    <property type="term" value="F:DNA 5'-adenosine monophosphate hydrolase activity"/>
    <property type="evidence" value="ECO:0007669"/>
    <property type="project" value="TreeGrafter"/>
</dbReference>